<evidence type="ECO:0000313" key="10">
    <source>
        <dbReference type="Proteomes" id="UP000314985"/>
    </source>
</evidence>
<keyword evidence="3" id="KW-1003">Cell membrane</keyword>
<evidence type="ECO:0000313" key="9">
    <source>
        <dbReference type="Ensembl" id="ENSSSCP00070037547.1"/>
    </source>
</evidence>
<dbReference type="PANTHER" id="PTHR16024">
    <property type="entry name" value="XK-RELATED PROTEIN"/>
    <property type="match status" value="1"/>
</dbReference>
<evidence type="ECO:0000256" key="2">
    <source>
        <dbReference type="ARBA" id="ARBA00008789"/>
    </source>
</evidence>
<sequence>MAAKSDGGGVGVGFAQLHNLDEAVGSGGEEDGEPGGGGCGGGGDGSEPGESSSLHICHCCNTSSCYWGCRSACLRSLLGKKPRRSAAAADGGDQPLQPPAADGRRHPTPSDARPQPPQVERPWLDCLWIVLALLVFFGDVGTDLWLALDYYRKGDYGYFGLTLFFVLVPSLLVQSLSFRWFVQDYTGGGLGAVGLSSRGPPMMGAGYGHGAGPSATPGAQRLCRLSVWIWQSVIHLLQMGQVWRYIRTMYLGIQSQRQKEHQRRFYWAMMYEYADVNMLRLLETFLESAPQLVLQLCIMIQKSRAETLPCVSSVTSLMSLAWVLASYHKLLRDSRDDKKSMSYRGALIHLFWRLFTISSRVISFALFASIFQLYFGIFVVVHWCAMAFWIIHGGTDFCMSKWEEILFNMVVGIVYIFCWFNVKEGRTRYRMFAYYTIVLTENAALTFLWYFYRNPETTDSFAVPALCCVFISFVAGISMMLLYYGVLHPMGPRAKILASSCCAELLWGIPLPPDVEPMAPQTPGYRGTQVTPTRAVTEQQEDLTADTCLPVFQVRPMGPATPLGRPYLPEGPLIKIDMPRKRYPAWDAHFVDRRLRRTINILQYVTPTAVGIRYRDGPLLYELLQYESSL</sequence>
<reference evidence="9" key="2">
    <citation type="submission" date="2025-08" db="UniProtKB">
        <authorList>
            <consortium name="Ensembl"/>
        </authorList>
    </citation>
    <scope>IDENTIFICATION</scope>
</reference>
<proteinExistence type="inferred from homology"/>
<feature type="transmembrane region" description="Helical" evidence="7">
    <location>
        <begin position="127"/>
        <end position="146"/>
    </location>
</feature>
<dbReference type="PANTHER" id="PTHR16024:SF9">
    <property type="entry name" value="XK-RELATED PROTEIN 6"/>
    <property type="match status" value="1"/>
</dbReference>
<name>A0A4X1V9P7_PIG</name>
<evidence type="ECO:0000256" key="1">
    <source>
        <dbReference type="ARBA" id="ARBA00004651"/>
    </source>
</evidence>
<keyword evidence="4 7" id="KW-0812">Transmembrane</keyword>
<protein>
    <recommendedName>
        <fullName evidence="7">XK-related protein</fullName>
    </recommendedName>
</protein>
<feature type="transmembrane region" description="Helical" evidence="7">
    <location>
        <begin position="463"/>
        <end position="486"/>
    </location>
</feature>
<dbReference type="AlphaFoldDB" id="A0A4X1V9P7"/>
<feature type="transmembrane region" description="Helical" evidence="7">
    <location>
        <begin position="373"/>
        <end position="393"/>
    </location>
</feature>
<feature type="compositionally biased region" description="Gly residues" evidence="8">
    <location>
        <begin position="34"/>
        <end position="45"/>
    </location>
</feature>
<feature type="transmembrane region" description="Helical" evidence="7">
    <location>
        <begin position="434"/>
        <end position="451"/>
    </location>
</feature>
<feature type="transmembrane region" description="Helical" evidence="7">
    <location>
        <begin position="158"/>
        <end position="182"/>
    </location>
</feature>
<feature type="transmembrane region" description="Helical" evidence="7">
    <location>
        <begin position="308"/>
        <end position="327"/>
    </location>
</feature>
<evidence type="ECO:0000256" key="4">
    <source>
        <dbReference type="ARBA" id="ARBA00022692"/>
    </source>
</evidence>
<reference evidence="9 10" key="1">
    <citation type="submission" date="2017-08" db="EMBL/GenBank/DDBJ databases">
        <title>USMARCv1.0.</title>
        <authorList>
            <person name="Hannum G.I."/>
            <person name="Koren S."/>
            <person name="Schroeder S.G."/>
            <person name="Chin S.C."/>
            <person name="Nonneman D.J."/>
            <person name="Becker S.A."/>
            <person name="Rosen B.D."/>
            <person name="Bickhart D.M."/>
            <person name="Putnam N.H."/>
            <person name="Green R.E."/>
            <person name="Tuggle C.K."/>
            <person name="Liu H."/>
            <person name="Rohrer G.A."/>
            <person name="Warr A."/>
            <person name="Hall R."/>
            <person name="Kim K."/>
            <person name="Hume D.A."/>
            <person name="Talbot R."/>
            <person name="Chow W."/>
            <person name="Howe K."/>
            <person name="Schwartz A.S."/>
            <person name="Watson M."/>
            <person name="Archibald A.L."/>
            <person name="Phillippy A.M."/>
            <person name="Smith T.P.L."/>
        </authorList>
    </citation>
    <scope>NUCLEOTIDE SEQUENCE [LARGE SCALE GENOMIC DNA]</scope>
</reference>
<keyword evidence="6 7" id="KW-0472">Membrane</keyword>
<dbReference type="Ensembl" id="ENSSSCT00070044561.1">
    <property type="protein sequence ID" value="ENSSSCP00070037547.1"/>
    <property type="gene ID" value="ENSSSCG00070022419.1"/>
</dbReference>
<dbReference type="Proteomes" id="UP000314985">
    <property type="component" value="Chromosome 14"/>
</dbReference>
<feature type="region of interest" description="Disordered" evidence="8">
    <location>
        <begin position="84"/>
        <end position="117"/>
    </location>
</feature>
<comment type="similarity">
    <text evidence="2 7">Belongs to the XK family.</text>
</comment>
<evidence type="ECO:0000256" key="5">
    <source>
        <dbReference type="ARBA" id="ARBA00022989"/>
    </source>
</evidence>
<gene>
    <name evidence="9" type="primary">XKR6</name>
</gene>
<dbReference type="InterPro" id="IPR050895">
    <property type="entry name" value="XK-related_scramblase"/>
</dbReference>
<dbReference type="Pfam" id="PF09815">
    <property type="entry name" value="XK-related"/>
    <property type="match status" value="1"/>
</dbReference>
<evidence type="ECO:0000256" key="6">
    <source>
        <dbReference type="ARBA" id="ARBA00023136"/>
    </source>
</evidence>
<accession>A0A4X1V9P7</accession>
<feature type="region of interest" description="Disordered" evidence="8">
    <location>
        <begin position="22"/>
        <end position="45"/>
    </location>
</feature>
<comment type="subcellular location">
    <subcellularLocation>
        <location evidence="1">Cell membrane</location>
        <topology evidence="1">Multi-pass membrane protein</topology>
    </subcellularLocation>
    <subcellularLocation>
        <location evidence="7">Membrane</location>
        <topology evidence="7">Multi-pass membrane protein</topology>
    </subcellularLocation>
</comment>
<organism evidence="9 10">
    <name type="scientific">Sus scrofa</name>
    <name type="common">Pig</name>
    <dbReference type="NCBI Taxonomy" id="9823"/>
    <lineage>
        <taxon>Eukaryota</taxon>
        <taxon>Metazoa</taxon>
        <taxon>Chordata</taxon>
        <taxon>Craniata</taxon>
        <taxon>Vertebrata</taxon>
        <taxon>Euteleostomi</taxon>
        <taxon>Mammalia</taxon>
        <taxon>Eutheria</taxon>
        <taxon>Laurasiatheria</taxon>
        <taxon>Artiodactyla</taxon>
        <taxon>Suina</taxon>
        <taxon>Suidae</taxon>
        <taxon>Sus</taxon>
    </lineage>
</organism>
<feature type="transmembrane region" description="Helical" evidence="7">
    <location>
        <begin position="347"/>
        <end position="366"/>
    </location>
</feature>
<evidence type="ECO:0000256" key="8">
    <source>
        <dbReference type="SAM" id="MobiDB-lite"/>
    </source>
</evidence>
<dbReference type="InterPro" id="IPR018629">
    <property type="entry name" value="XK-rel"/>
</dbReference>
<dbReference type="GO" id="GO:0005886">
    <property type="term" value="C:plasma membrane"/>
    <property type="evidence" value="ECO:0007669"/>
    <property type="project" value="UniProtKB-SubCell"/>
</dbReference>
<keyword evidence="5 7" id="KW-1133">Transmembrane helix</keyword>
<evidence type="ECO:0000256" key="3">
    <source>
        <dbReference type="ARBA" id="ARBA00022475"/>
    </source>
</evidence>
<feature type="transmembrane region" description="Helical" evidence="7">
    <location>
        <begin position="405"/>
        <end position="422"/>
    </location>
</feature>
<evidence type="ECO:0000256" key="7">
    <source>
        <dbReference type="RuleBase" id="RU910716"/>
    </source>
</evidence>